<accession>A0A4Q1CGB2</accession>
<gene>
    <name evidence="1" type="ORF">ESA94_16415</name>
</gene>
<comment type="caution">
    <text evidence="1">The sequence shown here is derived from an EMBL/GenBank/DDBJ whole genome shotgun (WGS) entry which is preliminary data.</text>
</comment>
<keyword evidence="2" id="KW-1185">Reference proteome</keyword>
<dbReference type="AlphaFoldDB" id="A0A4Q1CGB2"/>
<evidence type="ECO:0000313" key="1">
    <source>
        <dbReference type="EMBL" id="RXK58967.1"/>
    </source>
</evidence>
<dbReference type="RefSeq" id="WP_129132023.1">
    <property type="nucleotide sequence ID" value="NZ_SDHW01000005.1"/>
</dbReference>
<evidence type="ECO:0000313" key="2">
    <source>
        <dbReference type="Proteomes" id="UP000290204"/>
    </source>
</evidence>
<dbReference type="OrthoDB" id="665951at2"/>
<sequence length="206" mass="23946">MLTNQDIKQQLLSELNKTITEFKEADPSQNHLLQLEKLLEYDFESYKEIVKNEIRGNLKSYWTNHENGINPEQKLDAILFEHYVPDSVNLKAVAYGIIDWSKEAVDNIEIDMGHGYDFAEGFEQVEGLTLDFFNPYVNFYESDENLQLAHCYRLKGTIAIHEAFYELNQTNEFDCINKNDDFYFLLGEHDSFCYAVLSISSARGLV</sequence>
<dbReference type="EMBL" id="SDHW01000005">
    <property type="protein sequence ID" value="RXK58967.1"/>
    <property type="molecule type" value="Genomic_DNA"/>
</dbReference>
<reference evidence="1 2" key="1">
    <citation type="submission" date="2019-01" db="EMBL/GenBank/DDBJ databases">
        <title>Lacibacter sp. strain TTM-7.</title>
        <authorList>
            <person name="Chen W.-M."/>
        </authorList>
    </citation>
    <scope>NUCLEOTIDE SEQUENCE [LARGE SCALE GENOMIC DNA]</scope>
    <source>
        <strain evidence="1 2">TTM-7</strain>
    </source>
</reference>
<proteinExistence type="predicted"/>
<protein>
    <submittedName>
        <fullName evidence="1">Uncharacterized protein</fullName>
    </submittedName>
</protein>
<dbReference type="Proteomes" id="UP000290204">
    <property type="component" value="Unassembled WGS sequence"/>
</dbReference>
<name>A0A4Q1CGB2_9BACT</name>
<organism evidence="1 2">
    <name type="scientific">Lacibacter luteus</name>
    <dbReference type="NCBI Taxonomy" id="2508719"/>
    <lineage>
        <taxon>Bacteria</taxon>
        <taxon>Pseudomonadati</taxon>
        <taxon>Bacteroidota</taxon>
        <taxon>Chitinophagia</taxon>
        <taxon>Chitinophagales</taxon>
        <taxon>Chitinophagaceae</taxon>
        <taxon>Lacibacter</taxon>
    </lineage>
</organism>